<dbReference type="GO" id="GO:0030638">
    <property type="term" value="P:polyketide metabolic process"/>
    <property type="evidence" value="ECO:0007669"/>
    <property type="project" value="InterPro"/>
</dbReference>
<dbReference type="Gene3D" id="3.10.450.50">
    <property type="match status" value="1"/>
</dbReference>
<dbReference type="Proteomes" id="UP000645217">
    <property type="component" value="Unassembled WGS sequence"/>
</dbReference>
<dbReference type="PANTHER" id="PTHR38436">
    <property type="entry name" value="POLYKETIDE CYCLASE SNOAL-LIKE DOMAIN"/>
    <property type="match status" value="1"/>
</dbReference>
<dbReference type="AlphaFoldDB" id="A0A917RM43"/>
<proteinExistence type="predicted"/>
<name>A0A917RM43_9ACTN</name>
<dbReference type="RefSeq" id="WP_189166837.1">
    <property type="nucleotide sequence ID" value="NZ_BMNT01000046.1"/>
</dbReference>
<evidence type="ECO:0008006" key="3">
    <source>
        <dbReference type="Google" id="ProtNLM"/>
    </source>
</evidence>
<dbReference type="SUPFAM" id="SSF54427">
    <property type="entry name" value="NTF2-like"/>
    <property type="match status" value="1"/>
</dbReference>
<sequence>MQDAREVKECLVQSLNAHDMAAVRTCHHPDAVLVSPAGVAEGHEQIVWYYEHLIAAFADLRITNWHILSYGDSAATEWTATGTHTGPFLLSSGRLLDPTGRRIAIRGTGIVHVENGQIITNREYYDQLEIYAQLGLELP</sequence>
<evidence type="ECO:0000313" key="1">
    <source>
        <dbReference type="EMBL" id="GGL13374.1"/>
    </source>
</evidence>
<evidence type="ECO:0000313" key="2">
    <source>
        <dbReference type="Proteomes" id="UP000645217"/>
    </source>
</evidence>
<protein>
    <recommendedName>
        <fullName evidence="3">Ester cyclase</fullName>
    </recommendedName>
</protein>
<dbReference type="Pfam" id="PF07366">
    <property type="entry name" value="SnoaL"/>
    <property type="match status" value="1"/>
</dbReference>
<organism evidence="1 2">
    <name type="scientific">Sphaerisporangium melleum</name>
    <dbReference type="NCBI Taxonomy" id="321316"/>
    <lineage>
        <taxon>Bacteria</taxon>
        <taxon>Bacillati</taxon>
        <taxon>Actinomycetota</taxon>
        <taxon>Actinomycetes</taxon>
        <taxon>Streptosporangiales</taxon>
        <taxon>Streptosporangiaceae</taxon>
        <taxon>Sphaerisporangium</taxon>
    </lineage>
</organism>
<reference evidence="1" key="2">
    <citation type="submission" date="2020-09" db="EMBL/GenBank/DDBJ databases">
        <authorList>
            <person name="Sun Q."/>
            <person name="Ohkuma M."/>
        </authorList>
    </citation>
    <scope>NUCLEOTIDE SEQUENCE</scope>
    <source>
        <strain evidence="1">JCM 13064</strain>
    </source>
</reference>
<dbReference type="EMBL" id="BMNT01000046">
    <property type="protein sequence ID" value="GGL13374.1"/>
    <property type="molecule type" value="Genomic_DNA"/>
</dbReference>
<dbReference type="InterPro" id="IPR032710">
    <property type="entry name" value="NTF2-like_dom_sf"/>
</dbReference>
<gene>
    <name evidence="1" type="ORF">GCM10007964_64340</name>
</gene>
<accession>A0A917RM43</accession>
<dbReference type="PANTHER" id="PTHR38436:SF1">
    <property type="entry name" value="ESTER CYCLASE"/>
    <property type="match status" value="1"/>
</dbReference>
<dbReference type="InterPro" id="IPR009959">
    <property type="entry name" value="Cyclase_SnoaL-like"/>
</dbReference>
<comment type="caution">
    <text evidence="1">The sequence shown here is derived from an EMBL/GenBank/DDBJ whole genome shotgun (WGS) entry which is preliminary data.</text>
</comment>
<keyword evidence="2" id="KW-1185">Reference proteome</keyword>
<reference evidence="1" key="1">
    <citation type="journal article" date="2014" name="Int. J. Syst. Evol. Microbiol.">
        <title>Complete genome sequence of Corynebacterium casei LMG S-19264T (=DSM 44701T), isolated from a smear-ripened cheese.</title>
        <authorList>
            <consortium name="US DOE Joint Genome Institute (JGI-PGF)"/>
            <person name="Walter F."/>
            <person name="Albersmeier A."/>
            <person name="Kalinowski J."/>
            <person name="Ruckert C."/>
        </authorList>
    </citation>
    <scope>NUCLEOTIDE SEQUENCE</scope>
    <source>
        <strain evidence="1">JCM 13064</strain>
    </source>
</reference>